<evidence type="ECO:0000256" key="1">
    <source>
        <dbReference type="ARBA" id="ARBA00022679"/>
    </source>
</evidence>
<accession>A0A1H2I6F5</accession>
<evidence type="ECO:0000259" key="3">
    <source>
        <dbReference type="Pfam" id="PF08541"/>
    </source>
</evidence>
<dbReference type="PANTHER" id="PTHR34069:SF2">
    <property type="entry name" value="BETA-KETOACYL-[ACYL-CARRIER-PROTEIN] SYNTHASE III"/>
    <property type="match status" value="1"/>
</dbReference>
<dbReference type="Proteomes" id="UP000182977">
    <property type="component" value="Chromosome I"/>
</dbReference>
<dbReference type="Pfam" id="PF08541">
    <property type="entry name" value="ACP_syn_III_C"/>
    <property type="match status" value="1"/>
</dbReference>
<feature type="domain" description="Beta-ketoacyl-[acyl-carrier-protein] synthase III C-terminal" evidence="3">
    <location>
        <begin position="255"/>
        <end position="338"/>
    </location>
</feature>
<proteinExistence type="predicted"/>
<dbReference type="RefSeq" id="WP_046767839.1">
    <property type="nucleotide sequence ID" value="NZ_KQ061223.1"/>
</dbReference>
<dbReference type="EMBL" id="LT629791">
    <property type="protein sequence ID" value="SDU39624.1"/>
    <property type="molecule type" value="Genomic_DNA"/>
</dbReference>
<dbReference type="OrthoDB" id="2514738at2"/>
<evidence type="ECO:0000256" key="2">
    <source>
        <dbReference type="ARBA" id="ARBA00023315"/>
    </source>
</evidence>
<dbReference type="GO" id="GO:0004315">
    <property type="term" value="F:3-oxoacyl-[acyl-carrier-protein] synthase activity"/>
    <property type="evidence" value="ECO:0007669"/>
    <property type="project" value="InterPro"/>
</dbReference>
<dbReference type="AlphaFoldDB" id="A0A1H2I6F5"/>
<keyword evidence="1" id="KW-0808">Transferase</keyword>
<dbReference type="InterPro" id="IPR013747">
    <property type="entry name" value="ACP_syn_III_C"/>
</dbReference>
<gene>
    <name evidence="5" type="ORF">SAMN04488563_1469</name>
</gene>
<evidence type="ECO:0000313" key="5">
    <source>
        <dbReference type="EMBL" id="SDU39624.1"/>
    </source>
</evidence>
<dbReference type="STRING" id="419479.SAMN04488563_1469"/>
<dbReference type="InterPro" id="IPR013751">
    <property type="entry name" value="ACP_syn_III_N"/>
</dbReference>
<keyword evidence="2" id="KW-0012">Acyltransferase</keyword>
<dbReference type="Pfam" id="PF08545">
    <property type="entry name" value="ACP_syn_III"/>
    <property type="match status" value="1"/>
</dbReference>
<dbReference type="Gene3D" id="3.40.47.10">
    <property type="match status" value="2"/>
</dbReference>
<keyword evidence="6" id="KW-1185">Reference proteome</keyword>
<feature type="domain" description="Beta-ketoacyl-[acyl-carrier-protein] synthase III N-terminal" evidence="4">
    <location>
        <begin position="114"/>
        <end position="192"/>
    </location>
</feature>
<evidence type="ECO:0000313" key="6">
    <source>
        <dbReference type="Proteomes" id="UP000182977"/>
    </source>
</evidence>
<dbReference type="GO" id="GO:0006633">
    <property type="term" value="P:fatty acid biosynthetic process"/>
    <property type="evidence" value="ECO:0007669"/>
    <property type="project" value="InterPro"/>
</dbReference>
<name>A0A1H2I6F5_9ACTN</name>
<organism evidence="5 6">
    <name type="scientific">Jiangella alkaliphila</name>
    <dbReference type="NCBI Taxonomy" id="419479"/>
    <lineage>
        <taxon>Bacteria</taxon>
        <taxon>Bacillati</taxon>
        <taxon>Actinomycetota</taxon>
        <taxon>Actinomycetes</taxon>
        <taxon>Jiangellales</taxon>
        <taxon>Jiangellaceae</taxon>
        <taxon>Jiangella</taxon>
    </lineage>
</organism>
<dbReference type="GO" id="GO:0044550">
    <property type="term" value="P:secondary metabolite biosynthetic process"/>
    <property type="evidence" value="ECO:0007669"/>
    <property type="project" value="TreeGrafter"/>
</dbReference>
<evidence type="ECO:0000259" key="4">
    <source>
        <dbReference type="Pfam" id="PF08545"/>
    </source>
</evidence>
<protein>
    <submittedName>
        <fullName evidence="5">3-oxoacyl-[acyl-carrier-protein] synthase-3</fullName>
    </submittedName>
</protein>
<sequence>MPKAQIVGTGGYQPGEPIDNAMIESIVGPLPEDVLAGVSIQQRYWMIDPATGEHLDSNSGMAVKAARSALESAGLEAAQVELIIVATGTPDYPLPPVANLVQEALGLEECATMELRSAGSGPVQALDIARTWIEQGRITTALVIGSEAISPALAPVFLKTEPAKIRMRDRVPLYMFGDGAGAIVVRAGEGEGLRQGTTRAIGGSRKAGIHAIGGGTHAPILTQQRSKRMVDLRVDVVGAGDFTPVMVTKALADSLAAADLAAEDADWCLIPEGNVGWMLDSLNEAGLLTPEWLALQGRIFDDLAQTGACGCAAVPLFLDHAWRTGMVKPGQKVLLIGVEATKWIYAGIACDWTAEAPA</sequence>
<dbReference type="SUPFAM" id="SSF53901">
    <property type="entry name" value="Thiolase-like"/>
    <property type="match status" value="2"/>
</dbReference>
<reference evidence="6" key="1">
    <citation type="submission" date="2016-10" db="EMBL/GenBank/DDBJ databases">
        <authorList>
            <person name="Varghese N."/>
            <person name="Submissions S."/>
        </authorList>
    </citation>
    <scope>NUCLEOTIDE SEQUENCE [LARGE SCALE GENOMIC DNA]</scope>
    <source>
        <strain evidence="6">DSM 45079</strain>
    </source>
</reference>
<dbReference type="InterPro" id="IPR016039">
    <property type="entry name" value="Thiolase-like"/>
</dbReference>
<dbReference type="PANTHER" id="PTHR34069">
    <property type="entry name" value="3-OXOACYL-[ACYL-CARRIER-PROTEIN] SYNTHASE 3"/>
    <property type="match status" value="1"/>
</dbReference>